<comment type="similarity">
    <text evidence="2">Belongs to the ABC transporter superfamily.</text>
</comment>
<keyword evidence="8" id="KW-1185">Reference proteome</keyword>
<dbReference type="NCBIfam" id="NF008453">
    <property type="entry name" value="PRK11308.1"/>
    <property type="match status" value="2"/>
</dbReference>
<dbReference type="SMART" id="SM00382">
    <property type="entry name" value="AAA"/>
    <property type="match status" value="2"/>
</dbReference>
<sequence length="547" mass="59127">MVDWVLDVENLGITYRSSRGTVQAVGSVSFQVRPGEAVGIIGESGSGKSSVAYSVVGWTPQAHVSGRIDVAGRNVVGAREADMRALRGRVVSLVPQDPKKSLNPSMRVGAQVLEQILQHNPALPPKEARERVLSLFERVNLPHPDRLYERYPHEISGGQQQRVLIAAAVSCEPQLIIMDEPTTGLDVTTSARILDLIQDLRDRSGCALLFISHDLSVVARVSDRILVMRQGAVVESGPTLDIFARPTHDYTRRLIAAVPKSVDIPRPSGSDATPPVLTADGILKRFGGKFFRRHQGLTAVDHVGFALGQGQTLSVVGESGSGKTTLARIVTGLMRADAGAITLGSASLSMTPSRRTRAQRQAVQLIFQNPDASLNPRHSIDDILKRPMRLYGSCPPADMDARVAELLQAVQLPAGYARRLPSQLSGGEKQRVAIARAFAAKPRLVVCDEPTSALDLSVQAAVLDLLLRLQREENVSYLFITHDLNVVRALGGRIMVMRNGVCLEAGAVAEIFDNPRHDYTRELLSAAPALNDVVSQLINKRGTVPAS</sequence>
<protein>
    <submittedName>
        <fullName evidence="7">Dipeptide ABC transporter ATP-binding protein</fullName>
    </submittedName>
</protein>
<evidence type="ECO:0000313" key="8">
    <source>
        <dbReference type="Proteomes" id="UP001596166"/>
    </source>
</evidence>
<organism evidence="7 8">
    <name type="scientific">Azospirillum himalayense</name>
    <dbReference type="NCBI Taxonomy" id="654847"/>
    <lineage>
        <taxon>Bacteria</taxon>
        <taxon>Pseudomonadati</taxon>
        <taxon>Pseudomonadota</taxon>
        <taxon>Alphaproteobacteria</taxon>
        <taxon>Rhodospirillales</taxon>
        <taxon>Azospirillaceae</taxon>
        <taxon>Azospirillum</taxon>
    </lineage>
</organism>
<keyword evidence="3" id="KW-0813">Transport</keyword>
<dbReference type="PROSITE" id="PS50893">
    <property type="entry name" value="ABC_TRANSPORTER_2"/>
    <property type="match status" value="2"/>
</dbReference>
<evidence type="ECO:0000256" key="3">
    <source>
        <dbReference type="ARBA" id="ARBA00022448"/>
    </source>
</evidence>
<comment type="subcellular location">
    <subcellularLocation>
        <location evidence="1">Cell inner membrane</location>
        <topology evidence="1">Peripheral membrane protein</topology>
    </subcellularLocation>
</comment>
<reference evidence="8" key="1">
    <citation type="journal article" date="2019" name="Int. J. Syst. Evol. Microbiol.">
        <title>The Global Catalogue of Microorganisms (GCM) 10K type strain sequencing project: providing services to taxonomists for standard genome sequencing and annotation.</title>
        <authorList>
            <consortium name="The Broad Institute Genomics Platform"/>
            <consortium name="The Broad Institute Genome Sequencing Center for Infectious Disease"/>
            <person name="Wu L."/>
            <person name="Ma J."/>
        </authorList>
    </citation>
    <scope>NUCLEOTIDE SEQUENCE [LARGE SCALE GENOMIC DNA]</scope>
    <source>
        <strain evidence="8">CCUG 58760</strain>
    </source>
</reference>
<dbReference type="Pfam" id="PF08352">
    <property type="entry name" value="oligo_HPY"/>
    <property type="match status" value="2"/>
</dbReference>
<keyword evidence="4" id="KW-0547">Nucleotide-binding</keyword>
<dbReference type="InterPro" id="IPR013563">
    <property type="entry name" value="Oligopep_ABC_C"/>
</dbReference>
<evidence type="ECO:0000256" key="5">
    <source>
        <dbReference type="ARBA" id="ARBA00022840"/>
    </source>
</evidence>
<evidence type="ECO:0000256" key="4">
    <source>
        <dbReference type="ARBA" id="ARBA00022741"/>
    </source>
</evidence>
<evidence type="ECO:0000259" key="6">
    <source>
        <dbReference type="PROSITE" id="PS50893"/>
    </source>
</evidence>
<dbReference type="PANTHER" id="PTHR43776:SF7">
    <property type="entry name" value="D,D-DIPEPTIDE TRANSPORT ATP-BINDING PROTEIN DDPF-RELATED"/>
    <property type="match status" value="1"/>
</dbReference>
<evidence type="ECO:0000256" key="1">
    <source>
        <dbReference type="ARBA" id="ARBA00004417"/>
    </source>
</evidence>
<feature type="domain" description="ABC transporter" evidence="6">
    <location>
        <begin position="6"/>
        <end position="255"/>
    </location>
</feature>
<accession>A0ABW0G978</accession>
<dbReference type="InterPro" id="IPR017871">
    <property type="entry name" value="ABC_transporter-like_CS"/>
</dbReference>
<dbReference type="PROSITE" id="PS00211">
    <property type="entry name" value="ABC_TRANSPORTER_1"/>
    <property type="match status" value="2"/>
</dbReference>
<proteinExistence type="inferred from homology"/>
<comment type="caution">
    <text evidence="7">The sequence shown here is derived from an EMBL/GenBank/DDBJ whole genome shotgun (WGS) entry which is preliminary data.</text>
</comment>
<dbReference type="SUPFAM" id="SSF52540">
    <property type="entry name" value="P-loop containing nucleoside triphosphate hydrolases"/>
    <property type="match status" value="2"/>
</dbReference>
<dbReference type="EMBL" id="JBHSLC010000049">
    <property type="protein sequence ID" value="MFC5357615.1"/>
    <property type="molecule type" value="Genomic_DNA"/>
</dbReference>
<dbReference type="InterPro" id="IPR003439">
    <property type="entry name" value="ABC_transporter-like_ATP-bd"/>
</dbReference>
<dbReference type="Gene3D" id="3.40.50.300">
    <property type="entry name" value="P-loop containing nucleotide triphosphate hydrolases"/>
    <property type="match status" value="2"/>
</dbReference>
<dbReference type="PANTHER" id="PTHR43776">
    <property type="entry name" value="TRANSPORT ATP-BINDING PROTEIN"/>
    <property type="match status" value="1"/>
</dbReference>
<keyword evidence="5 7" id="KW-0067">ATP-binding</keyword>
<dbReference type="InterPro" id="IPR003593">
    <property type="entry name" value="AAA+_ATPase"/>
</dbReference>
<evidence type="ECO:0000313" key="7">
    <source>
        <dbReference type="EMBL" id="MFC5357615.1"/>
    </source>
</evidence>
<feature type="domain" description="ABC transporter" evidence="6">
    <location>
        <begin position="277"/>
        <end position="524"/>
    </location>
</feature>
<evidence type="ECO:0000256" key="2">
    <source>
        <dbReference type="ARBA" id="ARBA00005417"/>
    </source>
</evidence>
<dbReference type="CDD" id="cd03257">
    <property type="entry name" value="ABC_NikE_OppD_transporters"/>
    <property type="match status" value="2"/>
</dbReference>
<dbReference type="Pfam" id="PF00005">
    <property type="entry name" value="ABC_tran"/>
    <property type="match status" value="2"/>
</dbReference>
<name>A0ABW0G978_9PROT</name>
<dbReference type="RefSeq" id="WP_376997251.1">
    <property type="nucleotide sequence ID" value="NZ_JBHSLC010000049.1"/>
</dbReference>
<dbReference type="InterPro" id="IPR027417">
    <property type="entry name" value="P-loop_NTPase"/>
</dbReference>
<dbReference type="GO" id="GO:0005524">
    <property type="term" value="F:ATP binding"/>
    <property type="evidence" value="ECO:0007669"/>
    <property type="project" value="UniProtKB-KW"/>
</dbReference>
<dbReference type="InterPro" id="IPR050319">
    <property type="entry name" value="ABC_transp_ATP-bind"/>
</dbReference>
<dbReference type="NCBIfam" id="NF007739">
    <property type="entry name" value="PRK10419.1"/>
    <property type="match status" value="2"/>
</dbReference>
<dbReference type="Proteomes" id="UP001596166">
    <property type="component" value="Unassembled WGS sequence"/>
</dbReference>
<gene>
    <name evidence="7" type="ORF">ACFPMG_21625</name>
</gene>